<dbReference type="EMBL" id="BSOB01000017">
    <property type="protein sequence ID" value="GLQ93009.1"/>
    <property type="molecule type" value="Genomic_DNA"/>
</dbReference>
<organism evidence="2 3">
    <name type="scientific">Dyella acidisoli</name>
    <dbReference type="NCBI Taxonomy" id="1867834"/>
    <lineage>
        <taxon>Bacteria</taxon>
        <taxon>Pseudomonadati</taxon>
        <taxon>Pseudomonadota</taxon>
        <taxon>Gammaproteobacteria</taxon>
        <taxon>Lysobacterales</taxon>
        <taxon>Rhodanobacteraceae</taxon>
        <taxon>Dyella</taxon>
    </lineage>
</organism>
<evidence type="ECO:0000313" key="2">
    <source>
        <dbReference type="EMBL" id="GLQ93009.1"/>
    </source>
</evidence>
<sequence>MLTKIHDKTGIDDAVTLDWRELAAKRLARLIESEQAHSELQHLVERLRQEHFQLLTTLHGRTLRVSELERQLETLEQQLGRQLESRDAELARLRPMWESRWGSAWRFAQQARKPSNWPALAKLIVKRLLKLIAGVRVLRLLIGKALRRTPGLRARLLAMIDLN</sequence>
<proteinExistence type="predicted"/>
<dbReference type="Proteomes" id="UP001156670">
    <property type="component" value="Unassembled WGS sequence"/>
</dbReference>
<keyword evidence="1" id="KW-0175">Coiled coil</keyword>
<gene>
    <name evidence="2" type="ORF">GCM10007901_19600</name>
</gene>
<evidence type="ECO:0000256" key="1">
    <source>
        <dbReference type="SAM" id="Coils"/>
    </source>
</evidence>
<dbReference type="RefSeq" id="WP_284320738.1">
    <property type="nucleotide sequence ID" value="NZ_BSOB01000017.1"/>
</dbReference>
<name>A0ABQ5XP95_9GAMM</name>
<feature type="coiled-coil region" evidence="1">
    <location>
        <begin position="30"/>
        <end position="85"/>
    </location>
</feature>
<comment type="caution">
    <text evidence="2">The sequence shown here is derived from an EMBL/GenBank/DDBJ whole genome shotgun (WGS) entry which is preliminary data.</text>
</comment>
<keyword evidence="3" id="KW-1185">Reference proteome</keyword>
<reference evidence="3" key="1">
    <citation type="journal article" date="2019" name="Int. J. Syst. Evol. Microbiol.">
        <title>The Global Catalogue of Microorganisms (GCM) 10K type strain sequencing project: providing services to taxonomists for standard genome sequencing and annotation.</title>
        <authorList>
            <consortium name="The Broad Institute Genomics Platform"/>
            <consortium name="The Broad Institute Genome Sequencing Center for Infectious Disease"/>
            <person name="Wu L."/>
            <person name="Ma J."/>
        </authorList>
    </citation>
    <scope>NUCLEOTIDE SEQUENCE [LARGE SCALE GENOMIC DNA]</scope>
    <source>
        <strain evidence="3">NBRC 111980</strain>
    </source>
</reference>
<protein>
    <submittedName>
        <fullName evidence="2">Uncharacterized protein</fullName>
    </submittedName>
</protein>
<accession>A0ABQ5XP95</accession>
<evidence type="ECO:0000313" key="3">
    <source>
        <dbReference type="Proteomes" id="UP001156670"/>
    </source>
</evidence>